<dbReference type="PROSITE" id="PS50011">
    <property type="entry name" value="PROTEIN_KINASE_DOM"/>
    <property type="match status" value="1"/>
</dbReference>
<dbReference type="Gene3D" id="1.10.510.10">
    <property type="entry name" value="Transferase(Phosphotransferase) domain 1"/>
    <property type="match status" value="1"/>
</dbReference>
<feature type="region of interest" description="Disordered" evidence="1">
    <location>
        <begin position="1"/>
        <end position="29"/>
    </location>
</feature>
<gene>
    <name evidence="3" type="ORF">CVT24_002748</name>
</gene>
<feature type="domain" description="Protein kinase" evidence="2">
    <location>
        <begin position="1"/>
        <end position="324"/>
    </location>
</feature>
<dbReference type="GO" id="GO:0004672">
    <property type="term" value="F:protein kinase activity"/>
    <property type="evidence" value="ECO:0007669"/>
    <property type="project" value="InterPro"/>
</dbReference>
<sequence>MRTFSVSRNTAISSEDLNTPSTMRPLPTVEPSRNTLLSLSSPILVNQPHVPTHTQYYKLPYQRGEPDVQHEPENQTYLTTSHCGTGKPQHAYFSPYGYGYDLRGKRQYNLNPSDAECARIKSDPRNHCPELLDVLYPPQEISNDNANANNHKRNDDDMLIFLVFPLYRPALSPRFDTIGEIVDFCRQLFEAVEFLHENGVAHRDIHTGNIMYDPSPMFPTPYHPAAPFRTLTGDHVRYHTRTVAPPTYILIDLGHGVHRSGAPPGVPLLTSRFVVPGDKTVPELAYGYDEEEMRIMREGSYEERRALYDRGVDPFMIDVYCVGN</sequence>
<evidence type="ECO:0000259" key="2">
    <source>
        <dbReference type="PROSITE" id="PS50011"/>
    </source>
</evidence>
<dbReference type="STRING" id="181874.A0A409X1Z6"/>
<dbReference type="Proteomes" id="UP000284842">
    <property type="component" value="Unassembled WGS sequence"/>
</dbReference>
<accession>A0A409X1Z6</accession>
<proteinExistence type="predicted"/>
<protein>
    <recommendedName>
        <fullName evidence="2">Protein kinase domain-containing protein</fullName>
    </recommendedName>
</protein>
<dbReference type="AlphaFoldDB" id="A0A409X1Z6"/>
<dbReference type="InParanoid" id="A0A409X1Z6"/>
<dbReference type="GO" id="GO:0005524">
    <property type="term" value="F:ATP binding"/>
    <property type="evidence" value="ECO:0007669"/>
    <property type="project" value="InterPro"/>
</dbReference>
<evidence type="ECO:0000313" key="4">
    <source>
        <dbReference type="Proteomes" id="UP000284842"/>
    </source>
</evidence>
<feature type="compositionally biased region" description="Polar residues" evidence="1">
    <location>
        <begin position="1"/>
        <end position="22"/>
    </location>
</feature>
<comment type="caution">
    <text evidence="3">The sequence shown here is derived from an EMBL/GenBank/DDBJ whole genome shotgun (WGS) entry which is preliminary data.</text>
</comment>
<dbReference type="InterPro" id="IPR011009">
    <property type="entry name" value="Kinase-like_dom_sf"/>
</dbReference>
<evidence type="ECO:0000256" key="1">
    <source>
        <dbReference type="SAM" id="MobiDB-lite"/>
    </source>
</evidence>
<organism evidence="3 4">
    <name type="scientific">Panaeolus cyanescens</name>
    <dbReference type="NCBI Taxonomy" id="181874"/>
    <lineage>
        <taxon>Eukaryota</taxon>
        <taxon>Fungi</taxon>
        <taxon>Dikarya</taxon>
        <taxon>Basidiomycota</taxon>
        <taxon>Agaricomycotina</taxon>
        <taxon>Agaricomycetes</taxon>
        <taxon>Agaricomycetidae</taxon>
        <taxon>Agaricales</taxon>
        <taxon>Agaricineae</taxon>
        <taxon>Galeropsidaceae</taxon>
        <taxon>Panaeolus</taxon>
    </lineage>
</organism>
<dbReference type="EMBL" id="NHTK01004820">
    <property type="protein sequence ID" value="PPQ84780.1"/>
    <property type="molecule type" value="Genomic_DNA"/>
</dbReference>
<dbReference type="OrthoDB" id="5987198at2759"/>
<keyword evidence="4" id="KW-1185">Reference proteome</keyword>
<feature type="non-terminal residue" evidence="3">
    <location>
        <position position="324"/>
    </location>
</feature>
<dbReference type="SUPFAM" id="SSF56112">
    <property type="entry name" value="Protein kinase-like (PK-like)"/>
    <property type="match status" value="1"/>
</dbReference>
<dbReference type="InterPro" id="IPR000719">
    <property type="entry name" value="Prot_kinase_dom"/>
</dbReference>
<reference evidence="3 4" key="1">
    <citation type="journal article" date="2018" name="Evol. Lett.">
        <title>Horizontal gene cluster transfer increased hallucinogenic mushroom diversity.</title>
        <authorList>
            <person name="Reynolds H.T."/>
            <person name="Vijayakumar V."/>
            <person name="Gluck-Thaler E."/>
            <person name="Korotkin H.B."/>
            <person name="Matheny P.B."/>
            <person name="Slot J.C."/>
        </authorList>
    </citation>
    <scope>NUCLEOTIDE SEQUENCE [LARGE SCALE GENOMIC DNA]</scope>
    <source>
        <strain evidence="3 4">2629</strain>
    </source>
</reference>
<evidence type="ECO:0000313" key="3">
    <source>
        <dbReference type="EMBL" id="PPQ84780.1"/>
    </source>
</evidence>
<name>A0A409X1Z6_9AGAR</name>